<reference evidence="18" key="1">
    <citation type="submission" date="2025-08" db="UniProtKB">
        <authorList>
            <consortium name="Ensembl"/>
        </authorList>
    </citation>
    <scope>IDENTIFICATION</scope>
</reference>
<keyword evidence="13" id="KW-0832">Ubl conjugation</keyword>
<evidence type="ECO:0000256" key="11">
    <source>
        <dbReference type="ARBA" id="ARBA00022829"/>
    </source>
</evidence>
<keyword evidence="12" id="KW-0862">Zinc</keyword>
<keyword evidence="17" id="KW-0137">Centromere</keyword>
<dbReference type="OMA" id="RSHTKNC"/>
<evidence type="ECO:0000256" key="6">
    <source>
        <dbReference type="ARBA" id="ARBA00022490"/>
    </source>
</evidence>
<evidence type="ECO:0000256" key="12">
    <source>
        <dbReference type="ARBA" id="ARBA00022833"/>
    </source>
</evidence>
<dbReference type="PANTHER" id="PTHR46771">
    <property type="entry name" value="DETERIN"/>
    <property type="match status" value="1"/>
</dbReference>
<keyword evidence="10" id="KW-0498">Mitosis</keyword>
<keyword evidence="11" id="KW-0159">Chromosome partition</keyword>
<keyword evidence="7" id="KW-0597">Phosphoprotein</keyword>
<evidence type="ECO:0008006" key="20">
    <source>
        <dbReference type="Google" id="ProtNLM"/>
    </source>
</evidence>
<name>A0A8D0DKR1_SALMN</name>
<dbReference type="SUPFAM" id="SSF57924">
    <property type="entry name" value="Inhibitor of apoptosis (IAP) repeat"/>
    <property type="match status" value="1"/>
</dbReference>
<evidence type="ECO:0000256" key="5">
    <source>
        <dbReference type="ARBA" id="ARBA00022454"/>
    </source>
</evidence>
<dbReference type="InterPro" id="IPR001370">
    <property type="entry name" value="BIR_rpt"/>
</dbReference>
<dbReference type="SMART" id="SM00238">
    <property type="entry name" value="BIR"/>
    <property type="match status" value="1"/>
</dbReference>
<evidence type="ECO:0000256" key="13">
    <source>
        <dbReference type="ARBA" id="ARBA00022843"/>
    </source>
</evidence>
<keyword evidence="14" id="KW-0206">Cytoskeleton</keyword>
<evidence type="ECO:0000256" key="15">
    <source>
        <dbReference type="ARBA" id="ARBA00023242"/>
    </source>
</evidence>
<evidence type="ECO:0000256" key="7">
    <source>
        <dbReference type="ARBA" id="ARBA00022553"/>
    </source>
</evidence>
<evidence type="ECO:0000256" key="10">
    <source>
        <dbReference type="ARBA" id="ARBA00022776"/>
    </source>
</evidence>
<sequence>MATTVVPRVLPSELLGLEYSFKENRLATFSQWPFNSGCACTPIRMAEAGFIHCPSENAPDVAQCFMCFKELEGWEPEDDPREEHQKHSPNCAFLALQKDISELSVNEFMKLDKERIKNLVKKQVNQKIAELEKRAQKIHKEISSFRS</sequence>
<accession>A0A8D0DKR1</accession>
<comment type="similarity">
    <text evidence="4">Belongs to the IAP family.</text>
</comment>
<dbReference type="AlphaFoldDB" id="A0A8D0DKR1"/>
<reference evidence="18" key="2">
    <citation type="submission" date="2025-09" db="UniProtKB">
        <authorList>
            <consortium name="Ensembl"/>
        </authorList>
    </citation>
    <scope>IDENTIFICATION</scope>
</reference>
<dbReference type="GO" id="GO:0005634">
    <property type="term" value="C:nucleus"/>
    <property type="evidence" value="ECO:0007669"/>
    <property type="project" value="UniProtKB-SubCell"/>
</dbReference>
<keyword evidence="6" id="KW-0963">Cytoplasm</keyword>
<dbReference type="GO" id="GO:0007059">
    <property type="term" value="P:chromosome segregation"/>
    <property type="evidence" value="ECO:0007669"/>
    <property type="project" value="UniProtKB-KW"/>
</dbReference>
<evidence type="ECO:0000256" key="2">
    <source>
        <dbReference type="ARBA" id="ARBA00004186"/>
    </source>
</evidence>
<evidence type="ECO:0000256" key="17">
    <source>
        <dbReference type="ARBA" id="ARBA00023328"/>
    </source>
</evidence>
<keyword evidence="5" id="KW-0158">Chromosome</keyword>
<keyword evidence="9" id="KW-0479">Metal-binding</keyword>
<evidence type="ECO:0000256" key="16">
    <source>
        <dbReference type="ARBA" id="ARBA00023306"/>
    </source>
</evidence>
<keyword evidence="19" id="KW-1185">Reference proteome</keyword>
<evidence type="ECO:0000313" key="18">
    <source>
        <dbReference type="Ensembl" id="ENSSMRP00000011318.1"/>
    </source>
</evidence>
<keyword evidence="8" id="KW-0132">Cell division</keyword>
<dbReference type="GO" id="GO:0000775">
    <property type="term" value="C:chromosome, centromeric region"/>
    <property type="evidence" value="ECO:0007669"/>
    <property type="project" value="UniProtKB-SubCell"/>
</dbReference>
<evidence type="ECO:0000256" key="1">
    <source>
        <dbReference type="ARBA" id="ARBA00004123"/>
    </source>
</evidence>
<dbReference type="PROSITE" id="PS50143">
    <property type="entry name" value="BIR_REPEAT_2"/>
    <property type="match status" value="1"/>
</dbReference>
<dbReference type="GO" id="GO:0051301">
    <property type="term" value="P:cell division"/>
    <property type="evidence" value="ECO:0007669"/>
    <property type="project" value="UniProtKB-KW"/>
</dbReference>
<dbReference type="GeneTree" id="ENSGT00510000047537"/>
<evidence type="ECO:0000256" key="9">
    <source>
        <dbReference type="ARBA" id="ARBA00022723"/>
    </source>
</evidence>
<organism evidence="18 19">
    <name type="scientific">Salvator merianae</name>
    <name type="common">Argentine black and white tegu</name>
    <name type="synonym">Tupinambis merianae</name>
    <dbReference type="NCBI Taxonomy" id="96440"/>
    <lineage>
        <taxon>Eukaryota</taxon>
        <taxon>Metazoa</taxon>
        <taxon>Chordata</taxon>
        <taxon>Craniata</taxon>
        <taxon>Vertebrata</taxon>
        <taxon>Euteleostomi</taxon>
        <taxon>Lepidosauria</taxon>
        <taxon>Squamata</taxon>
        <taxon>Bifurcata</taxon>
        <taxon>Unidentata</taxon>
        <taxon>Episquamata</taxon>
        <taxon>Laterata</taxon>
        <taxon>Teiioidea</taxon>
        <taxon>Teiidae</taxon>
        <taxon>Salvator</taxon>
    </lineage>
</organism>
<protein>
    <recommendedName>
        <fullName evidence="20">Baculoviral IAP repeat-containing protein 5</fullName>
    </recommendedName>
</protein>
<evidence type="ECO:0000256" key="8">
    <source>
        <dbReference type="ARBA" id="ARBA00022618"/>
    </source>
</evidence>
<dbReference type="CDD" id="cd00022">
    <property type="entry name" value="BIR"/>
    <property type="match status" value="1"/>
</dbReference>
<evidence type="ECO:0000256" key="3">
    <source>
        <dbReference type="ARBA" id="ARBA00004584"/>
    </source>
</evidence>
<proteinExistence type="inferred from homology"/>
<dbReference type="PANTHER" id="PTHR46771:SF3">
    <property type="entry name" value="BACULOVIRAL IAP REPEAT-CONTAINING PROTEIN 5"/>
    <property type="match status" value="1"/>
</dbReference>
<keyword evidence="15" id="KW-0539">Nucleus</keyword>
<dbReference type="FunFam" id="1.10.1170.10:FF:000009">
    <property type="entry name" value="Baculoviral IAP repeat-containing protein 5"/>
    <property type="match status" value="1"/>
</dbReference>
<evidence type="ECO:0000256" key="4">
    <source>
        <dbReference type="ARBA" id="ARBA00006672"/>
    </source>
</evidence>
<comment type="subcellular location">
    <subcellularLocation>
        <location evidence="3">Chromosome</location>
        <location evidence="3">Centromere</location>
    </subcellularLocation>
    <subcellularLocation>
        <location evidence="2">Cytoplasm</location>
        <location evidence="2">Cytoskeleton</location>
        <location evidence="2">Spindle</location>
    </subcellularLocation>
    <subcellularLocation>
        <location evidence="1">Nucleus</location>
    </subcellularLocation>
</comment>
<evidence type="ECO:0000313" key="19">
    <source>
        <dbReference type="Proteomes" id="UP000694421"/>
    </source>
</evidence>
<dbReference type="Proteomes" id="UP000694421">
    <property type="component" value="Unplaced"/>
</dbReference>
<keyword evidence="16" id="KW-0131">Cell cycle</keyword>
<dbReference type="Ensembl" id="ENSSMRT00000013181.1">
    <property type="protein sequence ID" value="ENSSMRP00000011318.1"/>
    <property type="gene ID" value="ENSSMRG00000008897.1"/>
</dbReference>
<dbReference type="Pfam" id="PF00653">
    <property type="entry name" value="BIR"/>
    <property type="match status" value="1"/>
</dbReference>
<dbReference type="GO" id="GO:0046872">
    <property type="term" value="F:metal ion binding"/>
    <property type="evidence" value="ECO:0007669"/>
    <property type="project" value="UniProtKB-KW"/>
</dbReference>
<evidence type="ECO:0000256" key="14">
    <source>
        <dbReference type="ARBA" id="ARBA00023212"/>
    </source>
</evidence>
<dbReference type="InterPro" id="IPR051190">
    <property type="entry name" value="Baculoviral_IAP"/>
</dbReference>
<dbReference type="Gene3D" id="1.10.1170.10">
    <property type="entry name" value="Inhibitor Of Apoptosis Protein (2mihbC-IAP-1), Chain A"/>
    <property type="match status" value="1"/>
</dbReference>
<dbReference type="GO" id="GO:0005819">
    <property type="term" value="C:spindle"/>
    <property type="evidence" value="ECO:0007669"/>
    <property type="project" value="UniProtKB-SubCell"/>
</dbReference>